<dbReference type="PROSITE" id="PS50268">
    <property type="entry name" value="CADHERIN_2"/>
    <property type="match status" value="1"/>
</dbReference>
<dbReference type="InterPro" id="IPR051561">
    <property type="entry name" value="FRAS1_ECM"/>
</dbReference>
<gene>
    <name evidence="6" type="ORF">KM029_10755</name>
</gene>
<dbReference type="Gene3D" id="2.60.40.3080">
    <property type="match status" value="1"/>
</dbReference>
<evidence type="ECO:0000313" key="7">
    <source>
        <dbReference type="Proteomes" id="UP000682802"/>
    </source>
</evidence>
<feature type="chain" id="PRO_5046563138" evidence="4">
    <location>
        <begin position="25"/>
        <end position="1320"/>
    </location>
</feature>
<dbReference type="InterPro" id="IPR026444">
    <property type="entry name" value="Secre_tail"/>
</dbReference>
<name>A0ABX8GRG0_9BACT</name>
<evidence type="ECO:0000259" key="5">
    <source>
        <dbReference type="PROSITE" id="PS50268"/>
    </source>
</evidence>
<evidence type="ECO:0000256" key="2">
    <source>
        <dbReference type="ARBA" id="ARBA00022737"/>
    </source>
</evidence>
<evidence type="ECO:0000256" key="4">
    <source>
        <dbReference type="SAM" id="SignalP"/>
    </source>
</evidence>
<dbReference type="NCBIfam" id="TIGR04183">
    <property type="entry name" value="Por_Secre_tail"/>
    <property type="match status" value="1"/>
</dbReference>
<dbReference type="Pfam" id="PF16184">
    <property type="entry name" value="Cadherin_3"/>
    <property type="match status" value="7"/>
</dbReference>
<organism evidence="6 7">
    <name type="scientific">Flammeovirga kamogawensis</name>
    <dbReference type="NCBI Taxonomy" id="373891"/>
    <lineage>
        <taxon>Bacteria</taxon>
        <taxon>Pseudomonadati</taxon>
        <taxon>Bacteroidota</taxon>
        <taxon>Cytophagia</taxon>
        <taxon>Cytophagales</taxon>
        <taxon>Flammeovirgaceae</taxon>
        <taxon>Flammeovirga</taxon>
    </lineage>
</organism>
<keyword evidence="7" id="KW-1185">Reference proteome</keyword>
<dbReference type="InterPro" id="IPR002126">
    <property type="entry name" value="Cadherin-like_dom"/>
</dbReference>
<reference evidence="6 7" key="1">
    <citation type="submission" date="2021-05" db="EMBL/GenBank/DDBJ databases">
        <title>Comparative genomic studies on the polysaccharide-degrading batcterial strains of the Flammeovirga genus.</title>
        <authorList>
            <person name="Zewei F."/>
            <person name="Zheng Z."/>
            <person name="Yu L."/>
            <person name="Ruyue G."/>
            <person name="Yanhong M."/>
            <person name="Yuanyuan C."/>
            <person name="Jingyan G."/>
            <person name="Wenjun H."/>
        </authorList>
    </citation>
    <scope>NUCLEOTIDE SEQUENCE [LARGE SCALE GENOMIC DNA]</scope>
    <source>
        <strain evidence="6 7">YS10</strain>
    </source>
</reference>
<dbReference type="RefSeq" id="WP_144073281.1">
    <property type="nucleotide sequence ID" value="NZ_CP076128.1"/>
</dbReference>
<proteinExistence type="predicted"/>
<dbReference type="PANTHER" id="PTHR45739">
    <property type="entry name" value="MATRIX PROTEIN, PUTATIVE-RELATED"/>
    <property type="match status" value="1"/>
</dbReference>
<dbReference type="Pfam" id="PF18962">
    <property type="entry name" value="Por_Secre_tail"/>
    <property type="match status" value="1"/>
</dbReference>
<evidence type="ECO:0000256" key="3">
    <source>
        <dbReference type="ARBA" id="ARBA00023180"/>
    </source>
</evidence>
<dbReference type="Proteomes" id="UP000682802">
    <property type="component" value="Chromosome 1"/>
</dbReference>
<dbReference type="EMBL" id="CP076128">
    <property type="protein sequence ID" value="QWG05852.1"/>
    <property type="molecule type" value="Genomic_DNA"/>
</dbReference>
<feature type="signal peptide" evidence="4">
    <location>
        <begin position="1"/>
        <end position="24"/>
    </location>
</feature>
<protein>
    <submittedName>
        <fullName evidence="6">T9SS type A sorting domain-containing protein</fullName>
    </submittedName>
</protein>
<keyword evidence="1 4" id="KW-0732">Signal</keyword>
<dbReference type="PROSITE" id="PS51854">
    <property type="entry name" value="CSPG"/>
    <property type="match status" value="7"/>
</dbReference>
<evidence type="ECO:0000313" key="6">
    <source>
        <dbReference type="EMBL" id="QWG05852.1"/>
    </source>
</evidence>
<feature type="domain" description="Cadherin" evidence="5">
    <location>
        <begin position="444"/>
        <end position="558"/>
    </location>
</feature>
<keyword evidence="3" id="KW-0325">Glycoprotein</keyword>
<accession>A0ABX8GRG0</accession>
<dbReference type="PANTHER" id="PTHR45739:SF1">
    <property type="entry name" value="EXTRACELLULAR MATRIX ORGANIZING PROTEIN FRAS1"/>
    <property type="match status" value="1"/>
</dbReference>
<keyword evidence="2" id="KW-0677">Repeat</keyword>
<sequence length="1320" mass="141268">MKYTITRILFFVCFYLLQFHTSIAQPTLNSADLVVVARNTDLDDQFAIVALADIPANSIIFLTDEGYDNSGFTFDGSEDVFKWTVGNNITAGTIIRFTNESTTTLAIKNPNHGTLFHSNGSSDMNLSAGDQLFIYQTDNNTYNGTIQRLDGSSNTEAGMIYAFNGDNSSPNTHGWLDSPNTHTSAASQAPDNMTILSTVDGTGNASYANANGMLTQAQLKGNLSQEELSAGEYDNYIYDGPTSSATKPDWLIRIHTVSNWLASNTDSVSLYTGALSNDLSILPANTNPVITINSSSSNYNEGSSPLQLDSNASISDSDWDGGTLTVQITTNADTYDEISIPDNIVNNINTSSSNLQDGSTVFGTLSATEGTVTNSTTLTITFNSNASSSLVQQTLRAVSYRNTSQNPATSNRIITININDSQSRNANGTKTIGVTSLDDDAPIINVNNNLSINENANGTISSTFLSSSDIDDDDTSLIYTITSSSSYGQVENSDNPEVSISSFTQQNIIDNKIQYVHNGSSTSSDSFTFKVADDGSNELSNQTFNITITPIDDDAPTITTNNGLALNEGASLNITSTELGADDSDSDNTTLIFTITAAPSNGQIENSDNPGVSITSFTQQNISDGKIQYVHNGTNTTSDTFTFKIADGVPNENTGQTFNITINPIDDDAPTITTNNDLALNEGVSLNITSTELGADDSDSDNTTLLFTITAAPSNGQIENSDNPGISINSFTQQNISNSKIQYVHNGSNTTSDTFTFKIADGVPNENTGQTFNITINPIDDDTPTITTNNGLALNEGASLNITSTELGADDSDSDNTTLIFTISAAPSNGQIENSDNSGVSINSFTQQDISDGKIQYVHDGTNTTSDTFTFKIADGVPNENTGQTFNITINPIDDDTPTITTNNGLALNEGASLNITSTELGADDSDSDNTTLILTITAAPSNGQIENSDNPGVSITSFTQQNISDGKIQYVHNGTNTTSDTFTFKIADGVPNENTGQTFNITINPIDDDAPTITTNNGLALNEGASLNITSTELGADDSDSDNTTLIFTIIAAPSNGQIENSDNPGVSINSFTQQNISDGKIQYVHNGTNTTSDTFTFRVTDGASNEINGQTFNITINPVDDDAPVIIVNNGISLNIGDTATITTLELEIDDSDSDNLSLQFIITTNPNNGYLENTDDIGNDISSFTQQDLIDQKIRYINNGNSADTDTFTFTVSDSYSNQLIDQTFLINLSTVTSSEYSLFDKISLFPNPIDNQLNINFEKISKGEIQIISLDGKVVSKKTFDNQRILNIDFNGFKSGFYFIRIHNGDQNISYKVLKK</sequence>
<evidence type="ECO:0000256" key="1">
    <source>
        <dbReference type="ARBA" id="ARBA00022729"/>
    </source>
</evidence>
<dbReference type="InterPro" id="IPR039005">
    <property type="entry name" value="CSPG_rpt"/>
</dbReference>